<accession>A0A0H3HZB2</accession>
<sequence>MIYKTIESKHSVWVSQEPSFDKIKLNFIKKKGGSKFERDFKIKNRFIDYDHAISIWLLDGMSSGFESIVDEVKNACKGYIGDDDITYIYALEEFEYDACIQENDTLKFLGNITLHLKIRDWNAERREIEGY</sequence>
<dbReference type="RefSeq" id="WP_012822161.1">
    <property type="nucleotide sequence ID" value="NC_017845.1"/>
</dbReference>
<keyword evidence="4" id="KW-1185">Reference proteome</keyword>
<dbReference type="Proteomes" id="UP000008044">
    <property type="component" value="Chromosome"/>
</dbReference>
<evidence type="ECO:0000313" key="3">
    <source>
        <dbReference type="Proteomes" id="UP000008044"/>
    </source>
</evidence>
<proteinExistence type="predicted"/>
<reference evidence="1 3" key="1">
    <citation type="journal article" date="2012" name="J. Bacteriol.">
        <title>Genome sequence of Pectobacterium sp. strain SCC3193.</title>
        <authorList>
            <person name="Koskinen J.P."/>
            <person name="Laine P."/>
            <person name="Niemi O."/>
            <person name="Nykyri J."/>
            <person name="Harjunpaa H."/>
            <person name="Auvinen P."/>
            <person name="Paulin L."/>
            <person name="Pirhonen M."/>
            <person name="Palva T."/>
            <person name="Holm L."/>
        </authorList>
    </citation>
    <scope>NUCLEOTIDE SEQUENCE [LARGE SCALE GENOMIC DNA]</scope>
    <source>
        <strain evidence="1 3">SCC3193</strain>
    </source>
</reference>
<dbReference type="Proteomes" id="UP001194579">
    <property type="component" value="Unassembled WGS sequence"/>
</dbReference>
<reference evidence="1" key="2">
    <citation type="submission" date="2012-03" db="EMBL/GenBank/DDBJ databases">
        <authorList>
            <person name="Koskinen P."/>
            <person name="Laine P."/>
            <person name="Niemi O."/>
            <person name="Nykyri J."/>
            <person name="Harjunpaa H."/>
            <person name="Auvinen P."/>
            <person name="Paulin L."/>
            <person name="Pirhonen M."/>
            <person name="Palva T."/>
            <person name="Holm L."/>
        </authorList>
    </citation>
    <scope>NUCLEOTIDE SEQUENCE</scope>
    <source>
        <strain evidence="1">SCC3193</strain>
    </source>
</reference>
<gene>
    <name evidence="1" type="ordered locus">W5S_0381</name>
    <name evidence="2" type="ORF">F6Q06_24130</name>
</gene>
<organism evidence="1 3">
    <name type="scientific">Pectobacterium parmentieri</name>
    <dbReference type="NCBI Taxonomy" id="1905730"/>
    <lineage>
        <taxon>Bacteria</taxon>
        <taxon>Pseudomonadati</taxon>
        <taxon>Pseudomonadota</taxon>
        <taxon>Gammaproteobacteria</taxon>
        <taxon>Enterobacterales</taxon>
        <taxon>Pectobacteriaceae</taxon>
        <taxon>Pectobacterium</taxon>
    </lineage>
</organism>
<dbReference type="AlphaFoldDB" id="A0A0H3HZB2"/>
<name>A0A0H3HZB2_PECPM</name>
<evidence type="ECO:0000313" key="4">
    <source>
        <dbReference type="Proteomes" id="UP001194579"/>
    </source>
</evidence>
<evidence type="ECO:0000313" key="1">
    <source>
        <dbReference type="EMBL" id="AFI88508.1"/>
    </source>
</evidence>
<reference evidence="2" key="4">
    <citation type="submission" date="2024-05" db="EMBL/GenBank/DDBJ databases">
        <title>Identification of Pectobacterium versatile causing blackleg of potato from New York State with a whole genome sequencing approach.</title>
        <authorList>
            <person name="Ma X."/>
            <person name="Swingle B."/>
        </authorList>
    </citation>
    <scope>NUCLEOTIDE SEQUENCE</scope>
    <source>
        <strain evidence="2">NY1588A</strain>
    </source>
</reference>
<protein>
    <submittedName>
        <fullName evidence="1">Uncharacterized protein</fullName>
    </submittedName>
</protein>
<dbReference type="EMBL" id="CP003415">
    <property type="protein sequence ID" value="AFI88508.1"/>
    <property type="molecule type" value="Genomic_DNA"/>
</dbReference>
<dbReference type="EMBL" id="WABS01000134">
    <property type="protein sequence ID" value="MBI0557511.1"/>
    <property type="molecule type" value="Genomic_DNA"/>
</dbReference>
<dbReference type="eggNOG" id="ENOG5031HT5">
    <property type="taxonomic scope" value="Bacteria"/>
</dbReference>
<evidence type="ECO:0000313" key="2">
    <source>
        <dbReference type="EMBL" id="MBI0557511.1"/>
    </source>
</evidence>
<reference evidence="4" key="3">
    <citation type="submission" date="2023-07" db="EMBL/GenBank/DDBJ databases">
        <title>Identification of Pectobacterium versatile causing blackleg of potato from New York State with a whole genome sequencing approach.</title>
        <authorList>
            <person name="Ma X."/>
            <person name="Swingle B."/>
        </authorList>
    </citation>
    <scope>NUCLEOTIDE SEQUENCE [LARGE SCALE GENOMIC DNA]</scope>
    <source>
        <strain evidence="4">NY1588A</strain>
    </source>
</reference>
<dbReference type="KEGG" id="pec:W5S_0381"/>
<dbReference type="HOGENOM" id="CLU_1851807_0_0_6"/>
<dbReference type="OMA" id="HAISIWY"/>